<dbReference type="GO" id="GO:0006355">
    <property type="term" value="P:regulation of DNA-templated transcription"/>
    <property type="evidence" value="ECO:0007669"/>
    <property type="project" value="InterPro"/>
</dbReference>
<comment type="caution">
    <text evidence="6">The sequence shown here is derived from an EMBL/GenBank/DDBJ whole genome shotgun (WGS) entry which is preliminary data.</text>
</comment>
<proteinExistence type="predicted"/>
<dbReference type="InterPro" id="IPR036388">
    <property type="entry name" value="WH-like_DNA-bd_sf"/>
</dbReference>
<protein>
    <submittedName>
        <fullName evidence="6">DNA-binding CsgD family transcriptional regulator</fullName>
    </submittedName>
</protein>
<dbReference type="InterPro" id="IPR000792">
    <property type="entry name" value="Tscrpt_reg_LuxR_C"/>
</dbReference>
<sequence length="274" mass="29406">MTDTDLPSPASRALVVEHARTVAELVDRQALTLESLLATLRSSRLDDRAARTMAIDIAAAAMVEMRTENDHQRALLLEPVVGAFARLRNDLRPLVRFGDLDVQFVEPPTTGRALPGEVAHAARAIVRSAVLALVDSGESRRVRIQWDCDGLNLLMSIRDDGSGALTVHDDSLRPIAERVTALDGSLSVASTPGWGSDVAVTLPLDPPADSGSLDETVQLSARERDVLRLVTSGARNRAIAESLGISENTVKFHVSNLLRKSGASTRAELTALAR</sequence>
<evidence type="ECO:0000256" key="2">
    <source>
        <dbReference type="ARBA" id="ARBA00023125"/>
    </source>
</evidence>
<dbReference type="InterPro" id="IPR036890">
    <property type="entry name" value="HATPase_C_sf"/>
</dbReference>
<dbReference type="InterPro" id="IPR016032">
    <property type="entry name" value="Sig_transdc_resp-reg_C-effctor"/>
</dbReference>
<evidence type="ECO:0000259" key="4">
    <source>
        <dbReference type="PROSITE" id="PS50043"/>
    </source>
</evidence>
<accession>A0A7W3JKS0</accession>
<dbReference type="SMART" id="SM00421">
    <property type="entry name" value="HTH_LUXR"/>
    <property type="match status" value="1"/>
</dbReference>
<dbReference type="Gene3D" id="3.30.565.10">
    <property type="entry name" value="Histidine kinase-like ATPase, C-terminal domain"/>
    <property type="match status" value="1"/>
</dbReference>
<name>A0A7W3JKS0_9MICO</name>
<keyword evidence="1" id="KW-0805">Transcription regulation</keyword>
<dbReference type="PANTHER" id="PTHR44688">
    <property type="entry name" value="DNA-BINDING TRANSCRIPTIONAL ACTIVATOR DEVR_DOSR"/>
    <property type="match status" value="1"/>
</dbReference>
<dbReference type="EMBL" id="JACGWW010000006">
    <property type="protein sequence ID" value="MBA8814672.1"/>
    <property type="molecule type" value="Genomic_DNA"/>
</dbReference>
<gene>
    <name evidence="6" type="ORF">FB463_002947</name>
    <name evidence="5" type="ORF">FFA01_29720</name>
</gene>
<dbReference type="RefSeq" id="WP_146856982.1">
    <property type="nucleotide sequence ID" value="NZ_BAAAHR010000003.1"/>
</dbReference>
<dbReference type="Gene3D" id="1.10.10.10">
    <property type="entry name" value="Winged helix-like DNA-binding domain superfamily/Winged helix DNA-binding domain"/>
    <property type="match status" value="1"/>
</dbReference>
<feature type="domain" description="HTH luxR-type" evidence="4">
    <location>
        <begin position="212"/>
        <end position="274"/>
    </location>
</feature>
<organism evidence="6 8">
    <name type="scientific">Frigoribacterium faeni</name>
    <dbReference type="NCBI Taxonomy" id="145483"/>
    <lineage>
        <taxon>Bacteria</taxon>
        <taxon>Bacillati</taxon>
        <taxon>Actinomycetota</taxon>
        <taxon>Actinomycetes</taxon>
        <taxon>Micrococcales</taxon>
        <taxon>Microbacteriaceae</taxon>
        <taxon>Frigoribacterium</taxon>
    </lineage>
</organism>
<dbReference type="SUPFAM" id="SSF55874">
    <property type="entry name" value="ATPase domain of HSP90 chaperone/DNA topoisomerase II/histidine kinase"/>
    <property type="match status" value="1"/>
</dbReference>
<dbReference type="PROSITE" id="PS00622">
    <property type="entry name" value="HTH_LUXR_1"/>
    <property type="match status" value="1"/>
</dbReference>
<evidence type="ECO:0000256" key="1">
    <source>
        <dbReference type="ARBA" id="ARBA00023015"/>
    </source>
</evidence>
<evidence type="ECO:0000313" key="6">
    <source>
        <dbReference type="EMBL" id="MBA8814672.1"/>
    </source>
</evidence>
<keyword evidence="2 6" id="KW-0238">DNA-binding</keyword>
<dbReference type="PROSITE" id="PS50043">
    <property type="entry name" value="HTH_LUXR_2"/>
    <property type="match status" value="1"/>
</dbReference>
<reference evidence="6 8" key="2">
    <citation type="submission" date="2020-07" db="EMBL/GenBank/DDBJ databases">
        <title>Sequencing the genomes of 1000 actinobacteria strains.</title>
        <authorList>
            <person name="Klenk H.-P."/>
        </authorList>
    </citation>
    <scope>NUCLEOTIDE SEQUENCE [LARGE SCALE GENOMIC DNA]</scope>
    <source>
        <strain evidence="6 8">DSM 10309</strain>
    </source>
</reference>
<dbReference type="OrthoDB" id="3171430at2"/>
<evidence type="ECO:0000256" key="3">
    <source>
        <dbReference type="ARBA" id="ARBA00023163"/>
    </source>
</evidence>
<keyword evidence="3" id="KW-0804">Transcription</keyword>
<dbReference type="PANTHER" id="PTHR44688:SF16">
    <property type="entry name" value="DNA-BINDING TRANSCRIPTIONAL ACTIVATOR DEVR_DOSR"/>
    <property type="match status" value="1"/>
</dbReference>
<dbReference type="SUPFAM" id="SSF46894">
    <property type="entry name" value="C-terminal effector domain of the bipartite response regulators"/>
    <property type="match status" value="1"/>
</dbReference>
<reference evidence="5 7" key="1">
    <citation type="submission" date="2019-07" db="EMBL/GenBank/DDBJ databases">
        <title>Whole genome shotgun sequence of Frigoribacterium faeni NBRC 103066.</title>
        <authorList>
            <person name="Hosoyama A."/>
            <person name="Uohara A."/>
            <person name="Ohji S."/>
            <person name="Ichikawa N."/>
        </authorList>
    </citation>
    <scope>NUCLEOTIDE SEQUENCE [LARGE SCALE GENOMIC DNA]</scope>
    <source>
        <strain evidence="5 7">NBRC 103066</strain>
    </source>
</reference>
<dbReference type="AlphaFoldDB" id="A0A7W3JKS0"/>
<dbReference type="CDD" id="cd06170">
    <property type="entry name" value="LuxR_C_like"/>
    <property type="match status" value="1"/>
</dbReference>
<dbReference type="GO" id="GO:0003677">
    <property type="term" value="F:DNA binding"/>
    <property type="evidence" value="ECO:0007669"/>
    <property type="project" value="UniProtKB-KW"/>
</dbReference>
<dbReference type="Proteomes" id="UP000522688">
    <property type="component" value="Unassembled WGS sequence"/>
</dbReference>
<evidence type="ECO:0000313" key="7">
    <source>
        <dbReference type="Proteomes" id="UP000321154"/>
    </source>
</evidence>
<evidence type="ECO:0000313" key="8">
    <source>
        <dbReference type="Proteomes" id="UP000522688"/>
    </source>
</evidence>
<dbReference type="EMBL" id="BJUV01000048">
    <property type="protein sequence ID" value="GEK84663.1"/>
    <property type="molecule type" value="Genomic_DNA"/>
</dbReference>
<dbReference type="Pfam" id="PF00196">
    <property type="entry name" value="GerE"/>
    <property type="match status" value="1"/>
</dbReference>
<evidence type="ECO:0000313" key="5">
    <source>
        <dbReference type="EMBL" id="GEK84663.1"/>
    </source>
</evidence>
<keyword evidence="7" id="KW-1185">Reference proteome</keyword>
<dbReference type="PRINTS" id="PR00038">
    <property type="entry name" value="HTHLUXR"/>
</dbReference>
<dbReference type="Proteomes" id="UP000321154">
    <property type="component" value="Unassembled WGS sequence"/>
</dbReference>